<protein>
    <submittedName>
        <fullName evidence="2">Uncharacterized protein</fullName>
    </submittedName>
</protein>
<keyword evidence="3" id="KW-1185">Reference proteome</keyword>
<proteinExistence type="predicted"/>
<dbReference type="EMBL" id="JAGQDE010000004">
    <property type="protein sequence ID" value="MBQ0958785.1"/>
    <property type="molecule type" value="Genomic_DNA"/>
</dbReference>
<evidence type="ECO:0000256" key="1">
    <source>
        <dbReference type="SAM" id="SignalP"/>
    </source>
</evidence>
<accession>A0A941BQ65</accession>
<dbReference type="NCBIfam" id="NF041539">
    <property type="entry name" value="choice_anch_R"/>
    <property type="match status" value="1"/>
</dbReference>
<organism evidence="2 3">
    <name type="scientific">Ideonella aquatica</name>
    <dbReference type="NCBI Taxonomy" id="2824119"/>
    <lineage>
        <taxon>Bacteria</taxon>
        <taxon>Pseudomonadati</taxon>
        <taxon>Pseudomonadota</taxon>
        <taxon>Betaproteobacteria</taxon>
        <taxon>Burkholderiales</taxon>
        <taxon>Sphaerotilaceae</taxon>
        <taxon>Ideonella</taxon>
    </lineage>
</organism>
<dbReference type="Proteomes" id="UP000678374">
    <property type="component" value="Unassembled WGS sequence"/>
</dbReference>
<feature type="chain" id="PRO_5038073251" evidence="1">
    <location>
        <begin position="23"/>
        <end position="218"/>
    </location>
</feature>
<feature type="signal peptide" evidence="1">
    <location>
        <begin position="1"/>
        <end position="22"/>
    </location>
</feature>
<dbReference type="RefSeq" id="WP_210801293.1">
    <property type="nucleotide sequence ID" value="NZ_JAGQDE010000004.1"/>
</dbReference>
<dbReference type="AlphaFoldDB" id="A0A941BQ65"/>
<gene>
    <name evidence="2" type="ORF">KAK06_07420</name>
</gene>
<evidence type="ECO:0000313" key="2">
    <source>
        <dbReference type="EMBL" id="MBQ0958785.1"/>
    </source>
</evidence>
<evidence type="ECO:0000313" key="3">
    <source>
        <dbReference type="Proteomes" id="UP000678374"/>
    </source>
</evidence>
<comment type="caution">
    <text evidence="2">The sequence shown here is derived from an EMBL/GenBank/DDBJ whole genome shotgun (WGS) entry which is preliminary data.</text>
</comment>
<sequence>MEYKFKSLALAAALALSGVAMAAPSKHVSGKKAVVPVTAQAVLYSQLANDAENGYTSQDFEASFDAYDNRAADDFVVPAGAKWKVTDVFVAGQHFGVTPNSANVTFYKDKGGKPGKVVADFPMSAISKDSAGSLTVSLPTSVTLKEGTYWVSVQAQMDFFVGGQWYWEATTMATGSEAAWQNPGDGFGSGCTKWGNLNSCLATGGTGDLMFELRGKAK</sequence>
<name>A0A941BQ65_9BURK</name>
<keyword evidence="1" id="KW-0732">Signal</keyword>
<reference evidence="2" key="1">
    <citation type="submission" date="2021-04" db="EMBL/GenBank/DDBJ databases">
        <title>The genome sequence of Ideonella sp. 4Y11.</title>
        <authorList>
            <person name="Liu Y."/>
        </authorList>
    </citation>
    <scope>NUCLEOTIDE SEQUENCE</scope>
    <source>
        <strain evidence="2">4Y11</strain>
    </source>
</reference>